<dbReference type="EMBL" id="BOPG01000036">
    <property type="protein sequence ID" value="GIJ58440.1"/>
    <property type="molecule type" value="Genomic_DNA"/>
</dbReference>
<dbReference type="Proteomes" id="UP000612585">
    <property type="component" value="Unassembled WGS sequence"/>
</dbReference>
<accession>A0A8J3ZAY7</accession>
<comment type="caution">
    <text evidence="1">The sequence shown here is derived from an EMBL/GenBank/DDBJ whole genome shotgun (WGS) entry which is preliminary data.</text>
</comment>
<sequence>MPNGARSGAIVDDEGETKTTTVTRAGCYGPEQMADGAALGGIGKAIFRPALSGISNASSKQPMTMVRFTVFPRISCQWNGRRH</sequence>
<reference evidence="1" key="1">
    <citation type="submission" date="2021-01" db="EMBL/GenBank/DDBJ databases">
        <title>Whole genome shotgun sequence of Virgisporangium aurantiacum NBRC 16421.</title>
        <authorList>
            <person name="Komaki H."/>
            <person name="Tamura T."/>
        </authorList>
    </citation>
    <scope>NUCLEOTIDE SEQUENCE</scope>
    <source>
        <strain evidence="1">NBRC 16421</strain>
    </source>
</reference>
<keyword evidence="2" id="KW-1185">Reference proteome</keyword>
<gene>
    <name evidence="1" type="ORF">Vau01_059560</name>
</gene>
<dbReference type="AlphaFoldDB" id="A0A8J3ZAY7"/>
<evidence type="ECO:0000313" key="2">
    <source>
        <dbReference type="Proteomes" id="UP000612585"/>
    </source>
</evidence>
<protein>
    <submittedName>
        <fullName evidence="1">Uncharacterized protein</fullName>
    </submittedName>
</protein>
<name>A0A8J3ZAY7_9ACTN</name>
<proteinExistence type="predicted"/>
<evidence type="ECO:0000313" key="1">
    <source>
        <dbReference type="EMBL" id="GIJ58440.1"/>
    </source>
</evidence>
<organism evidence="1 2">
    <name type="scientific">Virgisporangium aurantiacum</name>
    <dbReference type="NCBI Taxonomy" id="175570"/>
    <lineage>
        <taxon>Bacteria</taxon>
        <taxon>Bacillati</taxon>
        <taxon>Actinomycetota</taxon>
        <taxon>Actinomycetes</taxon>
        <taxon>Micromonosporales</taxon>
        <taxon>Micromonosporaceae</taxon>
        <taxon>Virgisporangium</taxon>
    </lineage>
</organism>